<keyword evidence="3 5" id="KW-1133">Transmembrane helix</keyword>
<evidence type="ECO:0000313" key="7">
    <source>
        <dbReference type="EMBL" id="CCI54439.1"/>
    </source>
</evidence>
<dbReference type="Pfam" id="PF13519">
    <property type="entry name" value="VWA_2"/>
    <property type="match status" value="1"/>
</dbReference>
<dbReference type="EMBL" id="CAJC01000185">
    <property type="protein sequence ID" value="CCI54439.1"/>
    <property type="molecule type" value="Genomic_DNA"/>
</dbReference>
<evidence type="ECO:0000256" key="4">
    <source>
        <dbReference type="ARBA" id="ARBA00023136"/>
    </source>
</evidence>
<feature type="transmembrane region" description="Helical" evidence="5">
    <location>
        <begin position="6"/>
        <end position="24"/>
    </location>
</feature>
<evidence type="ECO:0000259" key="6">
    <source>
        <dbReference type="PROSITE" id="PS50234"/>
    </source>
</evidence>
<reference evidence="7 8" key="1">
    <citation type="journal article" date="2013" name="ISME J.">
        <title>A metabolic model for members of the genus Tetrasphaera involved in enhanced biological phosphorus removal.</title>
        <authorList>
            <person name="Kristiansen R."/>
            <person name="Nguyen H.T.T."/>
            <person name="Saunders A.M."/>
            <person name="Nielsen J.L."/>
            <person name="Wimmer R."/>
            <person name="Le V.Q."/>
            <person name="McIlroy S.J."/>
            <person name="Petrovski S."/>
            <person name="Seviour R.J."/>
            <person name="Calteau A."/>
            <person name="Nielsen K.L."/>
            <person name="Nielsen P.H."/>
        </authorList>
    </citation>
    <scope>NUCLEOTIDE SEQUENCE [LARGE SCALE GENOMIC DNA]</scope>
    <source>
        <strain evidence="7 8">Ben 74</strain>
    </source>
</reference>
<dbReference type="PROSITE" id="PS50234">
    <property type="entry name" value="VWFA"/>
    <property type="match status" value="1"/>
</dbReference>
<evidence type="ECO:0000256" key="2">
    <source>
        <dbReference type="ARBA" id="ARBA00022692"/>
    </source>
</evidence>
<dbReference type="InterPro" id="IPR050768">
    <property type="entry name" value="UPF0353/GerABKA_families"/>
</dbReference>
<protein>
    <submittedName>
        <fullName evidence="7">von Willebrand factor type A</fullName>
    </submittedName>
</protein>
<gene>
    <name evidence="7" type="ORF">BN13_710005</name>
</gene>
<dbReference type="SUPFAM" id="SSF53300">
    <property type="entry name" value="vWA-like"/>
    <property type="match status" value="1"/>
</dbReference>
<proteinExistence type="predicted"/>
<dbReference type="SMART" id="SM00327">
    <property type="entry name" value="VWA"/>
    <property type="match status" value="1"/>
</dbReference>
<evidence type="ECO:0000256" key="5">
    <source>
        <dbReference type="SAM" id="Phobius"/>
    </source>
</evidence>
<comment type="caution">
    <text evidence="7">The sequence shown here is derived from an EMBL/GenBank/DDBJ whole genome shotgun (WGS) entry which is preliminary data.</text>
</comment>
<dbReference type="InterPro" id="IPR024163">
    <property type="entry name" value="Aerotolerance_reg_N"/>
</dbReference>
<dbReference type="PANTHER" id="PTHR22550">
    <property type="entry name" value="SPORE GERMINATION PROTEIN"/>
    <property type="match status" value="1"/>
</dbReference>
<organism evidence="7 8">
    <name type="scientific">Nostocoides jenkinsii Ben 74</name>
    <dbReference type="NCBI Taxonomy" id="1193518"/>
    <lineage>
        <taxon>Bacteria</taxon>
        <taxon>Bacillati</taxon>
        <taxon>Actinomycetota</taxon>
        <taxon>Actinomycetes</taxon>
        <taxon>Micrococcales</taxon>
        <taxon>Intrasporangiaceae</taxon>
        <taxon>Nostocoides</taxon>
    </lineage>
</organism>
<dbReference type="InterPro" id="IPR036465">
    <property type="entry name" value="vWFA_dom_sf"/>
</dbReference>
<dbReference type="OrthoDB" id="8882959at2"/>
<dbReference type="STRING" id="1193518.BN13_710005"/>
<dbReference type="RefSeq" id="WP_048546956.1">
    <property type="nucleotide sequence ID" value="NZ_HF571038.1"/>
</dbReference>
<dbReference type="Pfam" id="PF07584">
    <property type="entry name" value="BatA"/>
    <property type="match status" value="1"/>
</dbReference>
<dbReference type="Gene3D" id="3.40.50.410">
    <property type="entry name" value="von Willebrand factor, type A domain"/>
    <property type="match status" value="1"/>
</dbReference>
<feature type="domain" description="VWFA" evidence="6">
    <location>
        <begin position="88"/>
        <end position="324"/>
    </location>
</feature>
<evidence type="ECO:0000256" key="3">
    <source>
        <dbReference type="ARBA" id="ARBA00022989"/>
    </source>
</evidence>
<sequence>MSLGWPLALAMLLILPLVLGLYVWRQRRLRAAAVRHSNVALLRAALGTRRKPWTRHLPLVAVLLALMSLGLASARPATQLAVPQDRTTIMLAIDVSRSMCSIDVEPNRIAAAKSAVREFIDDQPKGTRIGLIAFAGYAEMIAAPTTDKDQLRAAVDGLTTGRGTAIGSAILRSVDAIAAINPSVKPIGPDEVPVPAQDEQTMPLPAPTNVQPPTAAPIPDIVVLLTDGANTRGVRPMDAAKAAGDRGIRVFSIGFGTSEPTRMVCTREQLGADAFTDDLPYGRGDVAQFLVVDDATMKAVATATGGTYSPASDRAELQSVLAKLPRQTVTATETVEIAPALAALGAVLLLGAVAIAIRQRRFP</sequence>
<dbReference type="InterPro" id="IPR002035">
    <property type="entry name" value="VWF_A"/>
</dbReference>
<keyword evidence="1" id="KW-1003">Cell membrane</keyword>
<keyword evidence="2 5" id="KW-0812">Transmembrane</keyword>
<evidence type="ECO:0000313" key="8">
    <source>
        <dbReference type="Proteomes" id="UP000035720"/>
    </source>
</evidence>
<dbReference type="Proteomes" id="UP000035720">
    <property type="component" value="Unassembled WGS sequence"/>
</dbReference>
<keyword evidence="4 5" id="KW-0472">Membrane</keyword>
<dbReference type="AlphaFoldDB" id="A0A077MCZ4"/>
<evidence type="ECO:0000256" key="1">
    <source>
        <dbReference type="ARBA" id="ARBA00022475"/>
    </source>
</evidence>
<keyword evidence="8" id="KW-1185">Reference proteome</keyword>
<accession>A0A077MCZ4</accession>
<dbReference type="PANTHER" id="PTHR22550:SF5">
    <property type="entry name" value="LEUCINE ZIPPER PROTEIN 4"/>
    <property type="match status" value="1"/>
</dbReference>
<name>A0A077MCZ4_9MICO</name>
<feature type="transmembrane region" description="Helical" evidence="5">
    <location>
        <begin position="57"/>
        <end position="74"/>
    </location>
</feature>
<feature type="transmembrane region" description="Helical" evidence="5">
    <location>
        <begin position="337"/>
        <end position="357"/>
    </location>
</feature>